<evidence type="ECO:0000313" key="3">
    <source>
        <dbReference type="Proteomes" id="UP001499843"/>
    </source>
</evidence>
<proteinExistence type="predicted"/>
<accession>A0ABP5PHH4</accession>
<dbReference type="Proteomes" id="UP001499843">
    <property type="component" value="Unassembled WGS sequence"/>
</dbReference>
<reference evidence="3" key="1">
    <citation type="journal article" date="2019" name="Int. J. Syst. Evol. Microbiol.">
        <title>The Global Catalogue of Microorganisms (GCM) 10K type strain sequencing project: providing services to taxonomists for standard genome sequencing and annotation.</title>
        <authorList>
            <consortium name="The Broad Institute Genomics Platform"/>
            <consortium name="The Broad Institute Genome Sequencing Center for Infectious Disease"/>
            <person name="Wu L."/>
            <person name="Ma J."/>
        </authorList>
    </citation>
    <scope>NUCLEOTIDE SEQUENCE [LARGE SCALE GENOMIC DNA]</scope>
    <source>
        <strain evidence="3">JCM 16114</strain>
    </source>
</reference>
<name>A0ABP5PHH4_9ACTN</name>
<feature type="region of interest" description="Disordered" evidence="1">
    <location>
        <begin position="1"/>
        <end position="74"/>
    </location>
</feature>
<protein>
    <submittedName>
        <fullName evidence="2">Uncharacterized protein</fullName>
    </submittedName>
</protein>
<comment type="caution">
    <text evidence="2">The sequence shown here is derived from an EMBL/GenBank/DDBJ whole genome shotgun (WGS) entry which is preliminary data.</text>
</comment>
<keyword evidence="3" id="KW-1185">Reference proteome</keyword>
<dbReference type="EMBL" id="BAAAQX010000019">
    <property type="protein sequence ID" value="GAA2211087.1"/>
    <property type="molecule type" value="Genomic_DNA"/>
</dbReference>
<gene>
    <name evidence="2" type="ORF">GCM10009850_065460</name>
</gene>
<feature type="compositionally biased region" description="Basic residues" evidence="1">
    <location>
        <begin position="43"/>
        <end position="59"/>
    </location>
</feature>
<sequence>MPQSQQWPSGATVPPHETQGVDSVMAPRSSQTPAADAAGGGTTKRRAGGGRGRAKRAGVRKVGGGAESASRSWPRAAVPQLGHAALGRELRCGSWATLLLVAAAALEQAAPLLVAGWGAQGGRGC</sequence>
<organism evidence="2 3">
    <name type="scientific">Nonomuraea monospora</name>
    <dbReference type="NCBI Taxonomy" id="568818"/>
    <lineage>
        <taxon>Bacteria</taxon>
        <taxon>Bacillati</taxon>
        <taxon>Actinomycetota</taxon>
        <taxon>Actinomycetes</taxon>
        <taxon>Streptosporangiales</taxon>
        <taxon>Streptosporangiaceae</taxon>
        <taxon>Nonomuraea</taxon>
    </lineage>
</organism>
<evidence type="ECO:0000313" key="2">
    <source>
        <dbReference type="EMBL" id="GAA2211087.1"/>
    </source>
</evidence>
<evidence type="ECO:0000256" key="1">
    <source>
        <dbReference type="SAM" id="MobiDB-lite"/>
    </source>
</evidence>